<sequence>MRIGYLKGEHRSSLSAFGESENRGLLKWPSPSVYEFPGALLMLIKKFKNFLDKMDDGRQSECLKKAILYDRICGKHVRTATHVPEAMDKAVRCKIYLFTTT</sequence>
<dbReference type="AlphaFoldDB" id="A0AAV4WVE7"/>
<name>A0AAV4WVE7_9ARAC</name>
<accession>A0AAV4WVE7</accession>
<dbReference type="EMBL" id="BPLQ01015071">
    <property type="protein sequence ID" value="GIY85665.1"/>
    <property type="molecule type" value="Genomic_DNA"/>
</dbReference>
<keyword evidence="2" id="KW-1185">Reference proteome</keyword>
<gene>
    <name evidence="1" type="ORF">CDAR_422061</name>
</gene>
<dbReference type="Proteomes" id="UP001054837">
    <property type="component" value="Unassembled WGS sequence"/>
</dbReference>
<reference evidence="1 2" key="1">
    <citation type="submission" date="2021-06" db="EMBL/GenBank/DDBJ databases">
        <title>Caerostris darwini draft genome.</title>
        <authorList>
            <person name="Kono N."/>
            <person name="Arakawa K."/>
        </authorList>
    </citation>
    <scope>NUCLEOTIDE SEQUENCE [LARGE SCALE GENOMIC DNA]</scope>
</reference>
<evidence type="ECO:0000313" key="1">
    <source>
        <dbReference type="EMBL" id="GIY85665.1"/>
    </source>
</evidence>
<protein>
    <submittedName>
        <fullName evidence="1">Uncharacterized protein</fullName>
    </submittedName>
</protein>
<proteinExistence type="predicted"/>
<evidence type="ECO:0000313" key="2">
    <source>
        <dbReference type="Proteomes" id="UP001054837"/>
    </source>
</evidence>
<organism evidence="1 2">
    <name type="scientific">Caerostris darwini</name>
    <dbReference type="NCBI Taxonomy" id="1538125"/>
    <lineage>
        <taxon>Eukaryota</taxon>
        <taxon>Metazoa</taxon>
        <taxon>Ecdysozoa</taxon>
        <taxon>Arthropoda</taxon>
        <taxon>Chelicerata</taxon>
        <taxon>Arachnida</taxon>
        <taxon>Araneae</taxon>
        <taxon>Araneomorphae</taxon>
        <taxon>Entelegynae</taxon>
        <taxon>Araneoidea</taxon>
        <taxon>Araneidae</taxon>
        <taxon>Caerostris</taxon>
    </lineage>
</organism>
<comment type="caution">
    <text evidence="1">The sequence shown here is derived from an EMBL/GenBank/DDBJ whole genome shotgun (WGS) entry which is preliminary data.</text>
</comment>